<dbReference type="VEuPathDB" id="TrichDB:TRFO_03464"/>
<evidence type="ECO:0008006" key="3">
    <source>
        <dbReference type="Google" id="ProtNLM"/>
    </source>
</evidence>
<dbReference type="RefSeq" id="XP_068366181.1">
    <property type="nucleotide sequence ID" value="XM_068491309.1"/>
</dbReference>
<dbReference type="OrthoDB" id="19132at2759"/>
<reference evidence="1" key="1">
    <citation type="submission" date="2016-10" db="EMBL/GenBank/DDBJ databases">
        <authorList>
            <person name="Benchimol M."/>
            <person name="Almeida L.G."/>
            <person name="Vasconcelos A.T."/>
            <person name="Perreira-Neves A."/>
            <person name="Rosa I.A."/>
            <person name="Tasca T."/>
            <person name="Bogo M.R."/>
            <person name="de Souza W."/>
        </authorList>
    </citation>
    <scope>NUCLEOTIDE SEQUENCE [LARGE SCALE GENOMIC DNA]</scope>
    <source>
        <strain evidence="1">K</strain>
    </source>
</reference>
<dbReference type="Gene3D" id="2.60.120.260">
    <property type="entry name" value="Galactose-binding domain-like"/>
    <property type="match status" value="1"/>
</dbReference>
<evidence type="ECO:0000313" key="1">
    <source>
        <dbReference type="EMBL" id="OHT13045.1"/>
    </source>
</evidence>
<dbReference type="SUPFAM" id="SSF49785">
    <property type="entry name" value="Galactose-binding domain-like"/>
    <property type="match status" value="1"/>
</dbReference>
<gene>
    <name evidence="1" type="ORF">TRFO_03464</name>
</gene>
<keyword evidence="2" id="KW-1185">Reference proteome</keyword>
<name>A0A1J4KU74_9EUKA</name>
<dbReference type="AlphaFoldDB" id="A0A1J4KU74"/>
<comment type="caution">
    <text evidence="1">The sequence shown here is derived from an EMBL/GenBank/DDBJ whole genome shotgun (WGS) entry which is preliminary data.</text>
</comment>
<accession>A0A1J4KU74</accession>
<dbReference type="GeneID" id="94826013"/>
<sequence length="419" mass="48578">MNEYHFTLSSRGLVHASTVPLENDFTFIVGSKSYQCNRIFACFISPIVTRILRTDPNVNSYKLNINDPTNLFNDVMHLMIGAEVNITQKNYLFIKNVGRLLGNNELIECAHKIDDEELTVENCTTIINSKYRLELPISKEITYIAKNLSDISVGSLKSLQPEILYNILIDKSLTIDNEGWLLSFIIDMIKEKGNDYTCLLSAISVEFLTKEDLVKYFEYFRLEYINDLVWSSMQRRMINSTTILSAGLTTRYTRPVIHFPFKEPLNGILNYLTKNRNSTNYPFTIKASDYQSQAKRVIDRKKESRWQSNREPNSYLLFDFNEFSIKPNGYTIRTYKCPAGPEGYHMKSWKLSGSVDGVNWIDLDVQRENSQLNGPYNMTTLMFYTDKWVRFLKLEMIDKNHAGNDCMTVGDIEFYGDLK</sequence>
<dbReference type="Proteomes" id="UP000179807">
    <property type="component" value="Unassembled WGS sequence"/>
</dbReference>
<evidence type="ECO:0000313" key="2">
    <source>
        <dbReference type="Proteomes" id="UP000179807"/>
    </source>
</evidence>
<proteinExistence type="predicted"/>
<dbReference type="EMBL" id="MLAK01000549">
    <property type="protein sequence ID" value="OHT13045.1"/>
    <property type="molecule type" value="Genomic_DNA"/>
</dbReference>
<organism evidence="1 2">
    <name type="scientific">Tritrichomonas foetus</name>
    <dbReference type="NCBI Taxonomy" id="1144522"/>
    <lineage>
        <taxon>Eukaryota</taxon>
        <taxon>Metamonada</taxon>
        <taxon>Parabasalia</taxon>
        <taxon>Tritrichomonadida</taxon>
        <taxon>Tritrichomonadidae</taxon>
        <taxon>Tritrichomonas</taxon>
    </lineage>
</organism>
<dbReference type="InterPro" id="IPR008979">
    <property type="entry name" value="Galactose-bd-like_sf"/>
</dbReference>
<protein>
    <recommendedName>
        <fullName evidence="3">F5/8 type C domain-containing protein</fullName>
    </recommendedName>
</protein>